<evidence type="ECO:0000313" key="10">
    <source>
        <dbReference type="Proteomes" id="UP000017119"/>
    </source>
</evidence>
<keyword evidence="4" id="KW-1003">Cell membrane</keyword>
<dbReference type="STRING" id="1403316.PRV_02250"/>
<feature type="transmembrane region" description="Helical" evidence="8">
    <location>
        <begin position="210"/>
        <end position="229"/>
    </location>
</feature>
<evidence type="ECO:0000256" key="8">
    <source>
        <dbReference type="SAM" id="Phobius"/>
    </source>
</evidence>
<dbReference type="PANTHER" id="PTHR30472:SF25">
    <property type="entry name" value="ABC TRANSPORTER PERMEASE PROTEIN MJ0876-RELATED"/>
    <property type="match status" value="1"/>
</dbReference>
<evidence type="ECO:0000256" key="1">
    <source>
        <dbReference type="ARBA" id="ARBA00004651"/>
    </source>
</evidence>
<dbReference type="PATRIC" id="fig|1403316.3.peg.419"/>
<evidence type="ECO:0000256" key="3">
    <source>
        <dbReference type="ARBA" id="ARBA00022448"/>
    </source>
</evidence>
<feature type="transmembrane region" description="Helical" evidence="8">
    <location>
        <begin position="323"/>
        <end position="342"/>
    </location>
</feature>
<dbReference type="AlphaFoldDB" id="U5NG05"/>
<dbReference type="HOGENOM" id="CLU_013016_1_2_14"/>
<dbReference type="Pfam" id="PF01032">
    <property type="entry name" value="FecCD"/>
    <property type="match status" value="1"/>
</dbReference>
<evidence type="ECO:0000313" key="9">
    <source>
        <dbReference type="EMBL" id="AGX89188.1"/>
    </source>
</evidence>
<dbReference type="Gene3D" id="1.10.3470.10">
    <property type="entry name" value="ABC transporter involved in vitamin B12 uptake, BtuC"/>
    <property type="match status" value="1"/>
</dbReference>
<keyword evidence="3" id="KW-0813">Transport</keyword>
<dbReference type="PANTHER" id="PTHR30472">
    <property type="entry name" value="FERRIC ENTEROBACTIN TRANSPORT SYSTEM PERMEASE PROTEIN"/>
    <property type="match status" value="1"/>
</dbReference>
<dbReference type="EMBL" id="CP006771">
    <property type="protein sequence ID" value="AGX89188.1"/>
    <property type="molecule type" value="Genomic_DNA"/>
</dbReference>
<proteinExistence type="inferred from homology"/>
<comment type="subcellular location">
    <subcellularLocation>
        <location evidence="1">Cell membrane</location>
        <topology evidence="1">Multi-pass membrane protein</topology>
    </subcellularLocation>
</comment>
<dbReference type="GO" id="GO:0022857">
    <property type="term" value="F:transmembrane transporter activity"/>
    <property type="evidence" value="ECO:0007669"/>
    <property type="project" value="InterPro"/>
</dbReference>
<feature type="transmembrane region" description="Helical" evidence="8">
    <location>
        <begin position="256"/>
        <end position="286"/>
    </location>
</feature>
<evidence type="ECO:0000256" key="5">
    <source>
        <dbReference type="ARBA" id="ARBA00022692"/>
    </source>
</evidence>
<feature type="transmembrane region" description="Helical" evidence="8">
    <location>
        <begin position="122"/>
        <end position="142"/>
    </location>
</feature>
<sequence length="347" mass="38245">MSLFHPMSVNRALQLRTLSEPSKWISLLIVCCSATFFTLFTFNGYYDFNIHRISNLRLWQYFLATFSGGALGVAGLLLQKLTKNPLADISLLGIGSLNIIAISFYIFVTFDGEKASVPILKLILPFVSLLASIFGTSLIYFLSKNKKNTQSFVISGIAFQFFCEAISVAILSVVTNNKDNASLISKEIANYSYGRLPNLEEITALPHWRIVTIISFVLIAFIVGLVWLFRRELEIIELGDDYAISQGIQIKKVKKMFFVIIALLAGIESSLIGTISLLGIIAPHIAKFIFGNKASSNVLVSFICGALLVVSATFFSVNFGGDIPIGILSTAIITPIFLFLILRQKSI</sequence>
<feature type="transmembrane region" description="Helical" evidence="8">
    <location>
        <begin position="298"/>
        <end position="317"/>
    </location>
</feature>
<comment type="similarity">
    <text evidence="2">Belongs to the binding-protein-dependent transport system permease family. FecCD subfamily.</text>
</comment>
<keyword evidence="10" id="KW-1185">Reference proteome</keyword>
<evidence type="ECO:0000256" key="2">
    <source>
        <dbReference type="ARBA" id="ARBA00007935"/>
    </source>
</evidence>
<gene>
    <name evidence="9" type="ORF">PRV_02250</name>
</gene>
<feature type="transmembrane region" description="Helical" evidence="8">
    <location>
        <begin position="24"/>
        <end position="46"/>
    </location>
</feature>
<keyword evidence="7 8" id="KW-0472">Membrane</keyword>
<name>U5NG05_9MOLU</name>
<evidence type="ECO:0000256" key="4">
    <source>
        <dbReference type="ARBA" id="ARBA00022475"/>
    </source>
</evidence>
<organism evidence="9 10">
    <name type="scientific">Mycoplasma parvum str. Indiana</name>
    <dbReference type="NCBI Taxonomy" id="1403316"/>
    <lineage>
        <taxon>Bacteria</taxon>
        <taxon>Bacillati</taxon>
        <taxon>Mycoplasmatota</taxon>
        <taxon>Mollicutes</taxon>
        <taxon>Mycoplasmataceae</taxon>
        <taxon>Mycoplasma</taxon>
    </lineage>
</organism>
<feature type="transmembrane region" description="Helical" evidence="8">
    <location>
        <begin position="154"/>
        <end position="174"/>
    </location>
</feature>
<dbReference type="OrthoDB" id="9792889at2"/>
<dbReference type="Proteomes" id="UP000017119">
    <property type="component" value="Chromosome"/>
</dbReference>
<evidence type="ECO:0000256" key="7">
    <source>
        <dbReference type="ARBA" id="ARBA00023136"/>
    </source>
</evidence>
<dbReference type="SUPFAM" id="SSF81345">
    <property type="entry name" value="ABC transporter involved in vitamin B12 uptake, BtuC"/>
    <property type="match status" value="1"/>
</dbReference>
<dbReference type="KEGG" id="mpv:PRV_02250"/>
<protein>
    <submittedName>
        <fullName evidence="9">ABC transporter</fullName>
    </submittedName>
</protein>
<feature type="transmembrane region" description="Helical" evidence="8">
    <location>
        <begin position="89"/>
        <end position="110"/>
    </location>
</feature>
<dbReference type="GO" id="GO:0005886">
    <property type="term" value="C:plasma membrane"/>
    <property type="evidence" value="ECO:0007669"/>
    <property type="project" value="UniProtKB-SubCell"/>
</dbReference>
<evidence type="ECO:0000256" key="6">
    <source>
        <dbReference type="ARBA" id="ARBA00022989"/>
    </source>
</evidence>
<keyword evidence="5 8" id="KW-0812">Transmembrane</keyword>
<reference evidence="9 10" key="1">
    <citation type="journal article" date="2013" name="Genome Announc.">
        <title>Genome Sequence of Mycoplasma parvum (Formerly Eperythrozoon parvum), a Diminutive Hemoplasma of the Pig.</title>
        <authorList>
            <person name="do Nascimento N.C."/>
            <person name="Dos Santos A.P."/>
            <person name="Chu Y."/>
            <person name="Guimaraes A.M."/>
            <person name="Pagliaro A."/>
            <person name="Messick J.B."/>
        </authorList>
    </citation>
    <scope>NUCLEOTIDE SEQUENCE [LARGE SCALE GENOMIC DNA]</scope>
    <source>
        <strain evidence="9 10">Indiana</strain>
    </source>
</reference>
<accession>U5NG05</accession>
<dbReference type="CDD" id="cd06550">
    <property type="entry name" value="TM_ABC_iron-siderophores_like"/>
    <property type="match status" value="1"/>
</dbReference>
<dbReference type="InterPro" id="IPR000522">
    <property type="entry name" value="ABC_transptr_permease_BtuC"/>
</dbReference>
<keyword evidence="6 8" id="KW-1133">Transmembrane helix</keyword>
<dbReference type="InterPro" id="IPR037294">
    <property type="entry name" value="ABC_BtuC-like"/>
</dbReference>
<feature type="transmembrane region" description="Helical" evidence="8">
    <location>
        <begin position="58"/>
        <end position="77"/>
    </location>
</feature>